<dbReference type="AlphaFoldDB" id="A0A7U4QL00"/>
<dbReference type="EMBL" id="CP013015">
    <property type="protein sequence ID" value="AMM41287.1"/>
    <property type="molecule type" value="Genomic_DNA"/>
</dbReference>
<dbReference type="InterPro" id="IPR013849">
    <property type="entry name" value="DNA_helicase_Holl-junc_RuvA_I"/>
</dbReference>
<evidence type="ECO:0000256" key="3">
    <source>
        <dbReference type="ARBA" id="ARBA00023125"/>
    </source>
</evidence>
<reference evidence="8 9" key="1">
    <citation type="submission" date="2015-10" db="EMBL/GenBank/DDBJ databases">
        <title>Candidatus Desulfofervidus auxilii, a hydrogenotrophic sulfate-reducing bacterium involved in the thermophilic anaerobic oxidation of methane.</title>
        <authorList>
            <person name="Krukenberg V."/>
            <person name="Richter M."/>
            <person name="Wegener G."/>
        </authorList>
    </citation>
    <scope>NUCLEOTIDE SEQUENCE [LARGE SCALE GENOMIC DNA]</scope>
    <source>
        <strain evidence="8 9">HS1</strain>
    </source>
</reference>
<evidence type="ECO:0000256" key="6">
    <source>
        <dbReference type="HAMAP-Rule" id="MF_00031"/>
    </source>
</evidence>
<keyword evidence="5 6" id="KW-0234">DNA repair</keyword>
<dbReference type="InterPro" id="IPR000085">
    <property type="entry name" value="RuvA"/>
</dbReference>
<dbReference type="GO" id="GO:0000400">
    <property type="term" value="F:four-way junction DNA binding"/>
    <property type="evidence" value="ECO:0007669"/>
    <property type="project" value="UniProtKB-UniRule"/>
</dbReference>
<dbReference type="Pfam" id="PF14520">
    <property type="entry name" value="HHH_5"/>
    <property type="match status" value="1"/>
</dbReference>
<comment type="subcellular location">
    <subcellularLocation>
        <location evidence="6">Cytoplasm</location>
    </subcellularLocation>
</comment>
<dbReference type="GO" id="GO:0009379">
    <property type="term" value="C:Holliday junction helicase complex"/>
    <property type="evidence" value="ECO:0007669"/>
    <property type="project" value="InterPro"/>
</dbReference>
<keyword evidence="8" id="KW-0067">ATP-binding</keyword>
<dbReference type="GO" id="GO:0006281">
    <property type="term" value="P:DNA repair"/>
    <property type="evidence" value="ECO:0007669"/>
    <property type="project" value="UniProtKB-UniRule"/>
</dbReference>
<dbReference type="Proteomes" id="UP000070560">
    <property type="component" value="Chromosome"/>
</dbReference>
<evidence type="ECO:0000313" key="9">
    <source>
        <dbReference type="Proteomes" id="UP000070560"/>
    </source>
</evidence>
<dbReference type="SUPFAM" id="SSF46929">
    <property type="entry name" value="DNA helicase RuvA subunit, C-terminal domain"/>
    <property type="match status" value="1"/>
</dbReference>
<dbReference type="CDD" id="cd14332">
    <property type="entry name" value="UBA_RuvA_C"/>
    <property type="match status" value="1"/>
</dbReference>
<evidence type="ECO:0000259" key="7">
    <source>
        <dbReference type="SMART" id="SM00278"/>
    </source>
</evidence>
<keyword evidence="9" id="KW-1185">Reference proteome</keyword>
<dbReference type="GO" id="GO:0006310">
    <property type="term" value="P:DNA recombination"/>
    <property type="evidence" value="ECO:0007669"/>
    <property type="project" value="UniProtKB-UniRule"/>
</dbReference>
<dbReference type="InterPro" id="IPR012340">
    <property type="entry name" value="NA-bd_OB-fold"/>
</dbReference>
<feature type="domain" description="Helix-hairpin-helix DNA-binding motif class 1" evidence="7">
    <location>
        <begin position="108"/>
        <end position="127"/>
    </location>
</feature>
<dbReference type="GO" id="GO:0048476">
    <property type="term" value="C:Holliday junction resolvase complex"/>
    <property type="evidence" value="ECO:0007669"/>
    <property type="project" value="UniProtKB-UniRule"/>
</dbReference>
<proteinExistence type="inferred from homology"/>
<comment type="function">
    <text evidence="6">The RuvA-RuvB-RuvC complex processes Holliday junction (HJ) DNA during genetic recombination and DNA repair, while the RuvA-RuvB complex plays an important role in the rescue of blocked DNA replication forks via replication fork reversal (RFR). RuvA specifically binds to HJ cruciform DNA, conferring on it an open structure. The RuvB hexamer acts as an ATP-dependent pump, pulling dsDNA into and through the RuvAB complex. HJ branch migration allows RuvC to scan DNA until it finds its consensus sequence, where it cleaves and resolves the cruciform DNA.</text>
</comment>
<feature type="region of interest" description="Domain I" evidence="6">
    <location>
        <begin position="1"/>
        <end position="64"/>
    </location>
</feature>
<dbReference type="InterPro" id="IPR011114">
    <property type="entry name" value="RuvA_C"/>
</dbReference>
<accession>A0A7U4QL00</accession>
<feature type="region of interest" description="Domain III" evidence="6">
    <location>
        <begin position="148"/>
        <end position="194"/>
    </location>
</feature>
<dbReference type="NCBIfam" id="TIGR00084">
    <property type="entry name" value="ruvA"/>
    <property type="match status" value="1"/>
</dbReference>
<dbReference type="Gene3D" id="1.10.8.10">
    <property type="entry name" value="DNA helicase RuvA subunit, C-terminal domain"/>
    <property type="match status" value="1"/>
</dbReference>
<dbReference type="SUPFAM" id="SSF47781">
    <property type="entry name" value="RuvA domain 2-like"/>
    <property type="match status" value="1"/>
</dbReference>
<keyword evidence="1 6" id="KW-0963">Cytoplasm</keyword>
<keyword evidence="2 6" id="KW-0227">DNA damage</keyword>
<sequence>MIGYLEGILFLKLPSYIVVLTNGVGYQIEVSLSTFSDLPQPGEKVQLHVYTYLKENFLKLYGFSSLEEKEFFAKLIGVSGIGPKLALNVLSRISPSEFGDIILEGNIRRLKAIPGIGHKMAQKVLLELRDTWKKKTKSVKEEKIDDTMWNSALSALLNLGYQKQEAVSALQKALKQFSSSPSLENLIKEVLRQL</sequence>
<dbReference type="GO" id="GO:0005524">
    <property type="term" value="F:ATP binding"/>
    <property type="evidence" value="ECO:0007669"/>
    <property type="project" value="InterPro"/>
</dbReference>
<dbReference type="InterPro" id="IPR036267">
    <property type="entry name" value="RuvA_C_sf"/>
</dbReference>
<dbReference type="InterPro" id="IPR010994">
    <property type="entry name" value="RuvA_2-like"/>
</dbReference>
<evidence type="ECO:0000313" key="8">
    <source>
        <dbReference type="EMBL" id="AMM41287.1"/>
    </source>
</evidence>
<dbReference type="Pfam" id="PF01330">
    <property type="entry name" value="RuvA_N"/>
    <property type="match status" value="1"/>
</dbReference>
<keyword evidence="8" id="KW-0547">Nucleotide-binding</keyword>
<dbReference type="Pfam" id="PF07499">
    <property type="entry name" value="RuvA_C"/>
    <property type="match status" value="1"/>
</dbReference>
<feature type="domain" description="Helix-hairpin-helix DNA-binding motif class 1" evidence="7">
    <location>
        <begin position="73"/>
        <end position="92"/>
    </location>
</feature>
<evidence type="ECO:0000256" key="4">
    <source>
        <dbReference type="ARBA" id="ARBA00023172"/>
    </source>
</evidence>
<dbReference type="GO" id="GO:0009378">
    <property type="term" value="F:four-way junction helicase activity"/>
    <property type="evidence" value="ECO:0007669"/>
    <property type="project" value="InterPro"/>
</dbReference>
<keyword evidence="4 6" id="KW-0233">DNA recombination</keyword>
<name>A0A7U4QL00_DESA2</name>
<dbReference type="Gene3D" id="2.40.50.140">
    <property type="entry name" value="Nucleic acid-binding proteins"/>
    <property type="match status" value="1"/>
</dbReference>
<comment type="subunit">
    <text evidence="6">Homotetramer. Forms an RuvA(8)-RuvB(12)-Holliday junction (HJ) complex. HJ DNA is sandwiched between 2 RuvA tetramers; dsDNA enters through RuvA and exits via RuvB. An RuvB hexamer assembles on each DNA strand where it exits the tetramer. Each RuvB hexamer is contacted by two RuvA subunits (via domain III) on 2 adjacent RuvB subunits; this complex drives branch migration. In the full resolvosome a probable DNA-RuvA(4)-RuvB(12)-RuvC(2) complex forms which resolves the HJ.</text>
</comment>
<comment type="caution">
    <text evidence="6">Lacks conserved residue(s) required for the propagation of feature annotation.</text>
</comment>
<dbReference type="Gene3D" id="1.10.150.20">
    <property type="entry name" value="5' to 3' exonuclease, C-terminal subdomain"/>
    <property type="match status" value="1"/>
</dbReference>
<dbReference type="SUPFAM" id="SSF50249">
    <property type="entry name" value="Nucleic acid-binding proteins"/>
    <property type="match status" value="1"/>
</dbReference>
<dbReference type="KEGG" id="daw:HS1_001488"/>
<evidence type="ECO:0000256" key="5">
    <source>
        <dbReference type="ARBA" id="ARBA00023204"/>
    </source>
</evidence>
<evidence type="ECO:0000256" key="1">
    <source>
        <dbReference type="ARBA" id="ARBA00022490"/>
    </source>
</evidence>
<gene>
    <name evidence="6" type="primary">ruvA</name>
    <name evidence="8" type="ORF">HS1_001488</name>
</gene>
<dbReference type="InterPro" id="IPR003583">
    <property type="entry name" value="Hlx-hairpin-Hlx_DNA-bd_motif"/>
</dbReference>
<keyword evidence="3 6" id="KW-0238">DNA-binding</keyword>
<comment type="domain">
    <text evidence="6">Has three domains with a flexible linker between the domains II and III and assumes an 'L' shape. Domain III is highly mobile and contacts RuvB.</text>
</comment>
<evidence type="ECO:0000256" key="2">
    <source>
        <dbReference type="ARBA" id="ARBA00022763"/>
    </source>
</evidence>
<dbReference type="GO" id="GO:0005737">
    <property type="term" value="C:cytoplasm"/>
    <property type="evidence" value="ECO:0007669"/>
    <property type="project" value="UniProtKB-SubCell"/>
</dbReference>
<keyword evidence="8" id="KW-0378">Hydrolase</keyword>
<organism evidence="8 9">
    <name type="scientific">Desulfofervidus auxilii</name>
    <dbReference type="NCBI Taxonomy" id="1621989"/>
    <lineage>
        <taxon>Bacteria</taxon>
        <taxon>Pseudomonadati</taxon>
        <taxon>Thermodesulfobacteriota</taxon>
        <taxon>Candidatus Desulfofervidia</taxon>
        <taxon>Candidatus Desulfofervidales</taxon>
        <taxon>Candidatus Desulfofervidaceae</taxon>
        <taxon>Candidatus Desulfofervidus</taxon>
    </lineage>
</organism>
<protein>
    <recommendedName>
        <fullName evidence="6">Holliday junction branch migration complex subunit RuvA</fullName>
    </recommendedName>
</protein>
<keyword evidence="8" id="KW-0347">Helicase</keyword>
<comment type="similarity">
    <text evidence="6">Belongs to the RuvA family.</text>
</comment>
<dbReference type="HAMAP" id="MF_00031">
    <property type="entry name" value="DNA_HJ_migration_RuvA"/>
    <property type="match status" value="1"/>
</dbReference>
<dbReference type="SMART" id="SM00278">
    <property type="entry name" value="HhH1"/>
    <property type="match status" value="2"/>
</dbReference>